<keyword evidence="2" id="KW-1185">Reference proteome</keyword>
<organism evidence="1 2">
    <name type="scientific">Kibdelosporangium lantanae</name>
    <dbReference type="NCBI Taxonomy" id="1497396"/>
    <lineage>
        <taxon>Bacteria</taxon>
        <taxon>Bacillati</taxon>
        <taxon>Actinomycetota</taxon>
        <taxon>Actinomycetes</taxon>
        <taxon>Pseudonocardiales</taxon>
        <taxon>Pseudonocardiaceae</taxon>
        <taxon>Kibdelosporangium</taxon>
    </lineage>
</organism>
<feature type="non-terminal residue" evidence="1">
    <location>
        <position position="184"/>
    </location>
</feature>
<name>A0ABW3MQD6_9PSEU</name>
<comment type="caution">
    <text evidence="1">The sequence shown here is derived from an EMBL/GenBank/DDBJ whole genome shotgun (WGS) entry which is preliminary data.</text>
</comment>
<sequence>MTRSLPADFRQLRTLVEDRHQKVARHAMTDGPAKADLVEDYLHENDLLTRTPEGLAYLGFSRMLASSQQARTIREDVDQILAQDFAHDHMKANQRAQLETMFSTLLAAELRVQESYVRWTSSLRRFLTRSAHGRHRRLLSLADRALHTGATWVEQDPGARFLDGDVLGIGVFAFTDVSQIQLWR</sequence>
<dbReference type="EMBL" id="JBHTIS010003784">
    <property type="protein sequence ID" value="MFD1051680.1"/>
    <property type="molecule type" value="Genomic_DNA"/>
</dbReference>
<accession>A0ABW3MQD6</accession>
<evidence type="ECO:0000313" key="1">
    <source>
        <dbReference type="EMBL" id="MFD1051680.1"/>
    </source>
</evidence>
<protein>
    <submittedName>
        <fullName evidence="1">DUF3375 family protein</fullName>
    </submittedName>
</protein>
<evidence type="ECO:0000313" key="2">
    <source>
        <dbReference type="Proteomes" id="UP001597045"/>
    </source>
</evidence>
<proteinExistence type="predicted"/>
<dbReference type="InterPro" id="IPR021804">
    <property type="entry name" value="DUF3375"/>
</dbReference>
<dbReference type="Proteomes" id="UP001597045">
    <property type="component" value="Unassembled WGS sequence"/>
</dbReference>
<dbReference type="Pfam" id="PF11855">
    <property type="entry name" value="DUF3375"/>
    <property type="match status" value="1"/>
</dbReference>
<reference evidence="2" key="1">
    <citation type="journal article" date="2019" name="Int. J. Syst. Evol. Microbiol.">
        <title>The Global Catalogue of Microorganisms (GCM) 10K type strain sequencing project: providing services to taxonomists for standard genome sequencing and annotation.</title>
        <authorList>
            <consortium name="The Broad Institute Genomics Platform"/>
            <consortium name="The Broad Institute Genome Sequencing Center for Infectious Disease"/>
            <person name="Wu L."/>
            <person name="Ma J."/>
        </authorList>
    </citation>
    <scope>NUCLEOTIDE SEQUENCE [LARGE SCALE GENOMIC DNA]</scope>
    <source>
        <strain evidence="2">JCM 31486</strain>
    </source>
</reference>
<gene>
    <name evidence="1" type="ORF">ACFQ1S_42070</name>
</gene>